<dbReference type="PANTHER" id="PTHR36111">
    <property type="entry name" value="INNER MEMBRANE PROTEIN-RELATED"/>
    <property type="match status" value="1"/>
</dbReference>
<feature type="transmembrane region" description="Helical" evidence="1">
    <location>
        <begin position="6"/>
        <end position="25"/>
    </location>
</feature>
<protein>
    <submittedName>
        <fullName evidence="2">DUF554 domain-containing protein</fullName>
    </submittedName>
</protein>
<reference evidence="2 3" key="1">
    <citation type="submission" date="2018-03" db="EMBL/GenBank/DDBJ databases">
        <title>Bacillus urumqiensis sp. nov., a moderately haloalkaliphilic bacterium isolated from a salt lake.</title>
        <authorList>
            <person name="Zhao B."/>
            <person name="Liao Z."/>
        </authorList>
    </citation>
    <scope>NUCLEOTIDE SEQUENCE [LARGE SCALE GENOMIC DNA]</scope>
    <source>
        <strain evidence="2 3">BZ-SZ-XJ18</strain>
    </source>
</reference>
<dbReference type="PANTHER" id="PTHR36111:SF2">
    <property type="entry name" value="INNER MEMBRANE PROTEIN"/>
    <property type="match status" value="1"/>
</dbReference>
<keyword evidence="1" id="KW-1133">Transmembrane helix</keyword>
<name>A0A2P6MDK5_ALKUR</name>
<accession>A0A2P6MDK5</accession>
<keyword evidence="1" id="KW-0812">Transmembrane</keyword>
<dbReference type="InterPro" id="IPR007563">
    <property type="entry name" value="DUF554"/>
</dbReference>
<feature type="transmembrane region" description="Helical" evidence="1">
    <location>
        <begin position="105"/>
        <end position="127"/>
    </location>
</feature>
<dbReference type="Pfam" id="PF04474">
    <property type="entry name" value="DUF554"/>
    <property type="match status" value="1"/>
</dbReference>
<evidence type="ECO:0000313" key="2">
    <source>
        <dbReference type="EMBL" id="PRO64353.1"/>
    </source>
</evidence>
<dbReference type="RefSeq" id="WP_105960333.1">
    <property type="nucleotide sequence ID" value="NZ_PVNS01000018.1"/>
</dbReference>
<dbReference type="EMBL" id="PVNS01000018">
    <property type="protein sequence ID" value="PRO64353.1"/>
    <property type="molecule type" value="Genomic_DNA"/>
</dbReference>
<gene>
    <name evidence="2" type="ORF">C6I21_15180</name>
</gene>
<evidence type="ECO:0000313" key="3">
    <source>
        <dbReference type="Proteomes" id="UP000243650"/>
    </source>
</evidence>
<proteinExistence type="predicted"/>
<feature type="transmembrane region" description="Helical" evidence="1">
    <location>
        <begin position="139"/>
        <end position="158"/>
    </location>
</feature>
<keyword evidence="3" id="KW-1185">Reference proteome</keyword>
<dbReference type="Proteomes" id="UP000243650">
    <property type="component" value="Unassembled WGS sequence"/>
</dbReference>
<feature type="transmembrane region" description="Helical" evidence="1">
    <location>
        <begin position="37"/>
        <end position="70"/>
    </location>
</feature>
<organism evidence="2 3">
    <name type="scientific">Alkalicoccus urumqiensis</name>
    <name type="common">Bacillus urumqiensis</name>
    <dbReference type="NCBI Taxonomy" id="1548213"/>
    <lineage>
        <taxon>Bacteria</taxon>
        <taxon>Bacillati</taxon>
        <taxon>Bacillota</taxon>
        <taxon>Bacilli</taxon>
        <taxon>Bacillales</taxon>
        <taxon>Bacillaceae</taxon>
        <taxon>Alkalicoccus</taxon>
    </lineage>
</organism>
<keyword evidence="1" id="KW-0472">Membrane</keyword>
<feature type="transmembrane region" description="Helical" evidence="1">
    <location>
        <begin position="189"/>
        <end position="208"/>
    </location>
</feature>
<sequence>MVLFGTIVNGLAIVFGALIGTKLTRFSRSMQETVMKAIGLAVLVLGFTMAVEGEEFLLVIFSLALGAILGERWNLEGKLNGVGSWLERRFKKEGDEGGSSIAEGFIAATLLYVVGAMAIIGALDSGFRQDHSVLLTKSVLDGFTSVIFAATLGIGVMLSAVPVVVYQGSIALAAVWIVRFLPEEQLDMIISEITAVGGIMIIGIGLNLLGLPKIRIANLLPAILLVILFVLVQQQFF</sequence>
<evidence type="ECO:0000256" key="1">
    <source>
        <dbReference type="SAM" id="Phobius"/>
    </source>
</evidence>
<dbReference type="AlphaFoldDB" id="A0A2P6MDK5"/>
<comment type="caution">
    <text evidence="2">The sequence shown here is derived from an EMBL/GenBank/DDBJ whole genome shotgun (WGS) entry which is preliminary data.</text>
</comment>
<feature type="transmembrane region" description="Helical" evidence="1">
    <location>
        <begin position="214"/>
        <end position="232"/>
    </location>
</feature>
<dbReference type="OrthoDB" id="9797976at2"/>